<dbReference type="PANTHER" id="PTHR45786">
    <property type="entry name" value="DNA BINDING PROTEIN-LIKE"/>
    <property type="match status" value="1"/>
</dbReference>
<dbReference type="Pfam" id="PF02721">
    <property type="entry name" value="DUF223"/>
    <property type="match status" value="1"/>
</dbReference>
<evidence type="ECO:0000256" key="2">
    <source>
        <dbReference type="SAM" id="MobiDB-lite"/>
    </source>
</evidence>
<evidence type="ECO:0000259" key="3">
    <source>
        <dbReference type="Pfam" id="PF02721"/>
    </source>
</evidence>
<gene>
    <name evidence="5" type="ORF">POM88_022666</name>
</gene>
<comment type="caution">
    <text evidence="5">The sequence shown here is derived from an EMBL/GenBank/DDBJ whole genome shotgun (WGS) entry which is preliminary data.</text>
</comment>
<sequence length="1701" mass="196238">MEKHLSGFHEDPSSVFSSSILGNGSLLFNVFIVPNFEYVVVFTYLSFHVVVNYDLSMMKGKLNSESEISPLSERLFFNENISFGKETGHEGFLHSTTPLLFNVFHYDVSMMKEKEGLMKERYKPRRNKENVDPQQQISRHKNTPQTGKCFSPHTPFSNVSTESRKRFPPRTPLSDMSSISDSSSRLPNENWGLNRTQKRIDRKIPDPAVSALTSIFDSNIKDCSWGQNRSLLNTAQTLDFDNVTECAQSDRTIDEMDYSRIVGFHVQEPDFYSDEEDVEDFNSVSYDNDRHSGKCIVPIEYASLGAPNVQCEKCEACMWKEERTNKNVRRGRPEFSLCCAKGEIQLPKEKPIPSYMWQLYNDSKKGPRFKEGIRLYNSLFAFTSTGGRVDHSINCGGAPYIYRLNGQNHHLFGSLIPDNGEDPKFCQLYIYDTENEVRNRMKWINVRDGQTVHAEIVEGLMKMLDEKNELVKDFRTQRDRFKDGEVTDLEITLKVSRAADGRENHVGPSDEIAGIMVGDLDDNCGFRDIVIHSYEDGLQCISDIHPKLMSLQYPLLFPHGDDGFHVHLSYGSAGKKSSRKRALISQKEYYSYKFQVRCNQGMTPRLGADSTARQYTYDEIPQYYVWNDVDRVWNVRKRGNQIGRLFYTHHSTGELWYLRLLLTKVRGPTSYKSLRIVNGVVYKTFQEACREYGLLDDDNEWNQVLEQCGTCGFAPQIRHLFVHIMVNCRVTNLRKLWNTHCTHMIDDILMMRRKISGNERLLLNDKQLEFYALAEINKLLRSIGKSLKHFAEMPQPPTNYLDSDANNLIIEETSYDTSEMETLHNDLIVNSITRSKLWKTVKLHQLIHNMRISKGKNEFEVKRMKAFAQWVLAIGDGKIDRALNGDAEEDIIIPSEFCNVGSVNSVDDMIESTFPDLIENYKDPKYLSERAILTPRNNTVFHVNGLIVEKIPGDSVSYFSVDSAEEFPGTTIEDLNDSKHDWLLRVRAQAIWKGITKETKEFRGYNVIFVDDCNGRIHGFIAAALCVKYEGYLIEGQIYKLNDFSVKYYNGDETSRSVRTDKHIYFTNETKFMKDEDDDVVGVLDGTPTKIEYKKDGVEKSNVKFMLHDGRSYANVTFFNEFGDSFLKAMKEDVEHPVIIIIASAKINEWNDEVSLTNYPATRFYINSSHHSVKEIRSRIADNSFYVTKLEDQDDKEIHAFTVKDLFKLTEDYIEKIVQCKVIVKKFDKKVKWYTNFCAKCDIDIELIEKKYQCRECRKIYPYPDKRYQLTSLCSDNTGTVPIIWTDEEVIRLCGKTVYDIIADDEEVEDGDKFPTTLQEFEKKEYNITLIVTKENVKEGSKVYTATKIAAPNEMSGNHSPTQKKNTEVKATKISNLTMSSPPTGNSTTEKVRVRKRRDVIQCTLQETTVTNVGKFKCLKTESNVRMVAYVPEWLTEKIQRLFTVGNMYTVTNFQVKQYTANDKWRCVNNDRQILFTNNTTAKQIHESEYFIPNNHFDFFEMEELSNLAKQNVYLADAVGVVIKRDNLRPVRNTKLGTDQMQVRMKMTDAKKKINVIFWDKFAEDFQQDIDSNQYEEPLILIIASGKVGVWKDKTGDIEIILMDRPVRYAFGKNVFDVLQQYKGKFPTMLKSLENQDYTIKLQILEVNIQKQSEMYLATDMFKGFSFDGNCLNEETNVKATEISAGEPSGSSYHLDNMSET</sequence>
<dbReference type="GO" id="GO:0005524">
    <property type="term" value="F:ATP binding"/>
    <property type="evidence" value="ECO:0007669"/>
    <property type="project" value="UniProtKB-KW"/>
</dbReference>
<keyword evidence="1" id="KW-0233">DNA recombination</keyword>
<feature type="compositionally biased region" description="Basic and acidic residues" evidence="2">
    <location>
        <begin position="119"/>
        <end position="131"/>
    </location>
</feature>
<dbReference type="EC" id="5.6.2.3" evidence="1"/>
<evidence type="ECO:0000259" key="4">
    <source>
        <dbReference type="Pfam" id="PF05970"/>
    </source>
</evidence>
<feature type="domain" description="Replication protein A 70 kDa DNA-binding subunit B/D first OB fold" evidence="3">
    <location>
        <begin position="971"/>
        <end position="1073"/>
    </location>
</feature>
<comment type="catalytic activity">
    <reaction evidence="1">
        <text>ATP + H2O = ADP + phosphate + H(+)</text>
        <dbReference type="Rhea" id="RHEA:13065"/>
        <dbReference type="ChEBI" id="CHEBI:15377"/>
        <dbReference type="ChEBI" id="CHEBI:15378"/>
        <dbReference type="ChEBI" id="CHEBI:30616"/>
        <dbReference type="ChEBI" id="CHEBI:43474"/>
        <dbReference type="ChEBI" id="CHEBI:456216"/>
        <dbReference type="EC" id="5.6.2.3"/>
    </reaction>
</comment>
<keyword evidence="1" id="KW-0067">ATP-binding</keyword>
<evidence type="ECO:0000256" key="1">
    <source>
        <dbReference type="RuleBase" id="RU363044"/>
    </source>
</evidence>
<keyword evidence="1" id="KW-0378">Hydrolase</keyword>
<dbReference type="Pfam" id="PF05970">
    <property type="entry name" value="PIF1"/>
    <property type="match status" value="1"/>
</dbReference>
<feature type="region of interest" description="Disordered" evidence="2">
    <location>
        <begin position="119"/>
        <end position="191"/>
    </location>
</feature>
<evidence type="ECO:0000313" key="6">
    <source>
        <dbReference type="Proteomes" id="UP001237642"/>
    </source>
</evidence>
<name>A0AAD8MTT0_9APIA</name>
<keyword evidence="1" id="KW-0347">Helicase</keyword>
<feature type="compositionally biased region" description="Polar residues" evidence="2">
    <location>
        <begin position="132"/>
        <end position="161"/>
    </location>
</feature>
<dbReference type="InterPro" id="IPR010285">
    <property type="entry name" value="DNA_helicase_pif1-like_DEAD"/>
</dbReference>
<comment type="similarity">
    <text evidence="1">Belongs to the helicase family.</text>
</comment>
<reference evidence="5" key="2">
    <citation type="submission" date="2023-05" db="EMBL/GenBank/DDBJ databases">
        <authorList>
            <person name="Schelkunov M.I."/>
        </authorList>
    </citation>
    <scope>NUCLEOTIDE SEQUENCE</scope>
    <source>
        <strain evidence="5">Hsosn_3</strain>
        <tissue evidence="5">Leaf</tissue>
    </source>
</reference>
<dbReference type="GO" id="GO:0043139">
    <property type="term" value="F:5'-3' DNA helicase activity"/>
    <property type="evidence" value="ECO:0007669"/>
    <property type="project" value="UniProtKB-EC"/>
</dbReference>
<accession>A0AAD8MTT0</accession>
<dbReference type="GO" id="GO:0000723">
    <property type="term" value="P:telomere maintenance"/>
    <property type="evidence" value="ECO:0007669"/>
    <property type="project" value="InterPro"/>
</dbReference>
<dbReference type="GO" id="GO:0016787">
    <property type="term" value="F:hydrolase activity"/>
    <property type="evidence" value="ECO:0007669"/>
    <property type="project" value="UniProtKB-KW"/>
</dbReference>
<feature type="compositionally biased region" description="Low complexity" evidence="2">
    <location>
        <begin position="174"/>
        <end position="184"/>
    </location>
</feature>
<dbReference type="InterPro" id="IPR012340">
    <property type="entry name" value="NA-bd_OB-fold"/>
</dbReference>
<proteinExistence type="inferred from homology"/>
<keyword evidence="6" id="KW-1185">Reference proteome</keyword>
<protein>
    <recommendedName>
        <fullName evidence="1">ATP-dependent DNA helicase</fullName>
        <ecNumber evidence="1">5.6.2.3</ecNumber>
    </recommendedName>
</protein>
<comment type="cofactor">
    <cofactor evidence="1">
        <name>Mg(2+)</name>
        <dbReference type="ChEBI" id="CHEBI:18420"/>
    </cofactor>
</comment>
<dbReference type="Gene3D" id="2.40.50.140">
    <property type="entry name" value="Nucleic acid-binding proteins"/>
    <property type="match status" value="5"/>
</dbReference>
<evidence type="ECO:0000313" key="5">
    <source>
        <dbReference type="EMBL" id="KAK1384931.1"/>
    </source>
</evidence>
<keyword evidence="1" id="KW-0547">Nucleotide-binding</keyword>
<dbReference type="SUPFAM" id="SSF50249">
    <property type="entry name" value="Nucleic acid-binding proteins"/>
    <property type="match status" value="4"/>
</dbReference>
<dbReference type="EMBL" id="JAUIZM010000005">
    <property type="protein sequence ID" value="KAK1384931.1"/>
    <property type="molecule type" value="Genomic_DNA"/>
</dbReference>
<keyword evidence="1" id="KW-0227">DNA damage</keyword>
<keyword evidence="1" id="KW-0234">DNA repair</keyword>
<dbReference type="GO" id="GO:0006281">
    <property type="term" value="P:DNA repair"/>
    <property type="evidence" value="ECO:0007669"/>
    <property type="project" value="UniProtKB-KW"/>
</dbReference>
<dbReference type="GO" id="GO:0006310">
    <property type="term" value="P:DNA recombination"/>
    <property type="evidence" value="ECO:0007669"/>
    <property type="project" value="UniProtKB-KW"/>
</dbReference>
<feature type="domain" description="DNA helicase Pif1-like DEAD-box helicase" evidence="4">
    <location>
        <begin position="827"/>
        <end position="881"/>
    </location>
</feature>
<dbReference type="PANTHER" id="PTHR45786:SF74">
    <property type="entry name" value="ATP-DEPENDENT DNA HELICASE"/>
    <property type="match status" value="1"/>
</dbReference>
<dbReference type="Proteomes" id="UP001237642">
    <property type="component" value="Unassembled WGS sequence"/>
</dbReference>
<dbReference type="InterPro" id="IPR003871">
    <property type="entry name" value="RFA1B/D_OB_1st"/>
</dbReference>
<organism evidence="5 6">
    <name type="scientific">Heracleum sosnowskyi</name>
    <dbReference type="NCBI Taxonomy" id="360622"/>
    <lineage>
        <taxon>Eukaryota</taxon>
        <taxon>Viridiplantae</taxon>
        <taxon>Streptophyta</taxon>
        <taxon>Embryophyta</taxon>
        <taxon>Tracheophyta</taxon>
        <taxon>Spermatophyta</taxon>
        <taxon>Magnoliopsida</taxon>
        <taxon>eudicotyledons</taxon>
        <taxon>Gunneridae</taxon>
        <taxon>Pentapetalae</taxon>
        <taxon>asterids</taxon>
        <taxon>campanulids</taxon>
        <taxon>Apiales</taxon>
        <taxon>Apiaceae</taxon>
        <taxon>Apioideae</taxon>
        <taxon>apioid superclade</taxon>
        <taxon>Tordylieae</taxon>
        <taxon>Tordyliinae</taxon>
        <taxon>Heracleum</taxon>
    </lineage>
</organism>
<reference evidence="5" key="1">
    <citation type="submission" date="2023-02" db="EMBL/GenBank/DDBJ databases">
        <title>Genome of toxic invasive species Heracleum sosnowskyi carries increased number of genes despite the absence of recent whole-genome duplications.</title>
        <authorList>
            <person name="Schelkunov M."/>
            <person name="Shtratnikova V."/>
            <person name="Makarenko M."/>
            <person name="Klepikova A."/>
            <person name="Omelchenko D."/>
            <person name="Novikova G."/>
            <person name="Obukhova E."/>
            <person name="Bogdanov V."/>
            <person name="Penin A."/>
            <person name="Logacheva M."/>
        </authorList>
    </citation>
    <scope>NUCLEOTIDE SEQUENCE</scope>
    <source>
        <strain evidence="5">Hsosn_3</strain>
        <tissue evidence="5">Leaf</tissue>
    </source>
</reference>